<comment type="caution">
    <text evidence="2">Lacks conserved residue(s) required for the propagation of feature annotation.</text>
</comment>
<feature type="disulfide bond" evidence="2">
    <location>
        <begin position="292"/>
        <end position="310"/>
    </location>
</feature>
<comment type="caution">
    <text evidence="3">The sequence shown here is derived from an EMBL/GenBank/DDBJ whole genome shotgun (WGS) entry which is preliminary data.</text>
</comment>
<dbReference type="AlphaFoldDB" id="A0A0C2IWT7"/>
<dbReference type="Pfam" id="PF00057">
    <property type="entry name" value="Ldl_recept_a"/>
    <property type="match status" value="1"/>
</dbReference>
<keyword evidence="1 2" id="KW-1015">Disulfide bond</keyword>
<accession>A0A0C2IWT7</accession>
<proteinExistence type="predicted"/>
<reference evidence="3 4" key="1">
    <citation type="journal article" date="2014" name="Genome Biol. Evol.">
        <title>The genome of the myxosporean Thelohanellus kitauei shows adaptations to nutrient acquisition within its fish host.</title>
        <authorList>
            <person name="Yang Y."/>
            <person name="Xiong J."/>
            <person name="Zhou Z."/>
            <person name="Huo F."/>
            <person name="Miao W."/>
            <person name="Ran C."/>
            <person name="Liu Y."/>
            <person name="Zhang J."/>
            <person name="Feng J."/>
            <person name="Wang M."/>
            <person name="Wang M."/>
            <person name="Wang L."/>
            <person name="Yao B."/>
        </authorList>
    </citation>
    <scope>NUCLEOTIDE SEQUENCE [LARGE SCALE GENOMIC DNA]</scope>
    <source>
        <strain evidence="3">Wuqing</strain>
    </source>
</reference>
<gene>
    <name evidence="3" type="ORF">RF11_15584</name>
</gene>
<sequence>MHSKRFEILLLEWTNSLLLFKSKDLFIFQITSNGAHFRKQMDFKVHLDSKVVVSAPIAFDYSQGFLYNFLGKYIAKFPISGNYHVLLYFKNDTMVSMAHDPVFKVIIFLNGHNQLRVLSLVTHFELVVSSDVTSFKYSPYHKFDISQFFLDLPAQKAYFLTYKKFLIIQTFTIASINLETLQEIPHVIDFAAYGDHLYLLEKQKLMYRNVKQENTSVLLIGDNFDRLSLHRGTLKSFKHSCENLNCQFMCGPTSNDGVACGCPVFAKPVDNRCECLPDHPNCLMSYCSGFYCKNSKCLLNNVMCNGVDDCGDGSDEANCTGSVTITPEKCLPAMHRCRNKCIPRQTVCK</sequence>
<dbReference type="SUPFAM" id="SSF57424">
    <property type="entry name" value="LDL receptor-like module"/>
    <property type="match status" value="1"/>
</dbReference>
<dbReference type="CDD" id="cd00112">
    <property type="entry name" value="LDLa"/>
    <property type="match status" value="1"/>
</dbReference>
<dbReference type="InterPro" id="IPR036055">
    <property type="entry name" value="LDL_receptor-like_sf"/>
</dbReference>
<organism evidence="3 4">
    <name type="scientific">Thelohanellus kitauei</name>
    <name type="common">Myxosporean</name>
    <dbReference type="NCBI Taxonomy" id="669202"/>
    <lineage>
        <taxon>Eukaryota</taxon>
        <taxon>Metazoa</taxon>
        <taxon>Cnidaria</taxon>
        <taxon>Myxozoa</taxon>
        <taxon>Myxosporea</taxon>
        <taxon>Bivalvulida</taxon>
        <taxon>Platysporina</taxon>
        <taxon>Myxobolidae</taxon>
        <taxon>Thelohanellus</taxon>
    </lineage>
</organism>
<evidence type="ECO:0000256" key="2">
    <source>
        <dbReference type="PROSITE-ProRule" id="PRU00124"/>
    </source>
</evidence>
<dbReference type="PROSITE" id="PS50068">
    <property type="entry name" value="LDLRA_2"/>
    <property type="match status" value="1"/>
</dbReference>
<dbReference type="InterPro" id="IPR002172">
    <property type="entry name" value="LDrepeatLR_classA_rpt"/>
</dbReference>
<protein>
    <submittedName>
        <fullName evidence="3">Prolow-density lipoprotein receptor-related protein 1</fullName>
    </submittedName>
</protein>
<keyword evidence="4" id="KW-1185">Reference proteome</keyword>
<name>A0A0C2IWT7_THEKT</name>
<keyword evidence="3" id="KW-0675">Receptor</keyword>
<dbReference type="SMART" id="SM00192">
    <property type="entry name" value="LDLa"/>
    <property type="match status" value="1"/>
</dbReference>
<dbReference type="InterPro" id="IPR011042">
    <property type="entry name" value="6-blade_b-propeller_TolB-like"/>
</dbReference>
<evidence type="ECO:0000313" key="4">
    <source>
        <dbReference type="Proteomes" id="UP000031668"/>
    </source>
</evidence>
<dbReference type="PROSITE" id="PS01209">
    <property type="entry name" value="LDLRA_1"/>
    <property type="match status" value="1"/>
</dbReference>
<dbReference type="Gene3D" id="4.10.400.10">
    <property type="entry name" value="Low-density Lipoprotein Receptor"/>
    <property type="match status" value="1"/>
</dbReference>
<dbReference type="Proteomes" id="UP000031668">
    <property type="component" value="Unassembled WGS sequence"/>
</dbReference>
<dbReference type="OrthoDB" id="6150863at2759"/>
<evidence type="ECO:0000256" key="1">
    <source>
        <dbReference type="ARBA" id="ARBA00023157"/>
    </source>
</evidence>
<dbReference type="Gene3D" id="2.120.10.30">
    <property type="entry name" value="TolB, C-terminal domain"/>
    <property type="match status" value="1"/>
</dbReference>
<evidence type="ECO:0000313" key="3">
    <source>
        <dbReference type="EMBL" id="KII61327.1"/>
    </source>
</evidence>
<dbReference type="EMBL" id="JWZT01005340">
    <property type="protein sequence ID" value="KII61327.1"/>
    <property type="molecule type" value="Genomic_DNA"/>
</dbReference>
<dbReference type="InterPro" id="IPR023415">
    <property type="entry name" value="LDLR_class-A_CS"/>
</dbReference>
<feature type="disulfide bond" evidence="2">
    <location>
        <begin position="304"/>
        <end position="319"/>
    </location>
</feature>
<keyword evidence="3" id="KW-0449">Lipoprotein</keyword>